<dbReference type="Pfam" id="PF13560">
    <property type="entry name" value="HTH_31"/>
    <property type="match status" value="1"/>
</dbReference>
<dbReference type="Proteomes" id="UP001165678">
    <property type="component" value="Unassembled WGS sequence"/>
</dbReference>
<proteinExistence type="predicted"/>
<dbReference type="Gene3D" id="1.10.260.40">
    <property type="entry name" value="lambda repressor-like DNA-binding domains"/>
    <property type="match status" value="1"/>
</dbReference>
<accession>A0AA41ZEI3</accession>
<dbReference type="EMBL" id="JAPIVE010000001">
    <property type="protein sequence ID" value="MCX2523030.1"/>
    <property type="molecule type" value="Genomic_DNA"/>
</dbReference>
<dbReference type="CDD" id="cd00093">
    <property type="entry name" value="HTH_XRE"/>
    <property type="match status" value="1"/>
</dbReference>
<dbReference type="GO" id="GO:0003677">
    <property type="term" value="F:DNA binding"/>
    <property type="evidence" value="ECO:0007669"/>
    <property type="project" value="InterPro"/>
</dbReference>
<dbReference type="SUPFAM" id="SSF47413">
    <property type="entry name" value="lambda repressor-like DNA-binding domains"/>
    <property type="match status" value="1"/>
</dbReference>
<dbReference type="RefSeq" id="WP_265895432.1">
    <property type="nucleotide sequence ID" value="NZ_JAPIVE010000001.1"/>
</dbReference>
<dbReference type="SMART" id="SM00530">
    <property type="entry name" value="HTH_XRE"/>
    <property type="match status" value="1"/>
</dbReference>
<gene>
    <name evidence="2" type="ORF">OQ287_02120</name>
</gene>
<dbReference type="PROSITE" id="PS50943">
    <property type="entry name" value="HTH_CROC1"/>
    <property type="match status" value="1"/>
</dbReference>
<reference evidence="2" key="1">
    <citation type="submission" date="2022-11" db="EMBL/GenBank/DDBJ databases">
        <title>Larsenimonas rhizosphaerae sp. nov., isolated from a tidal mudflat.</title>
        <authorList>
            <person name="Lee S.D."/>
            <person name="Kim I.S."/>
        </authorList>
    </citation>
    <scope>NUCLEOTIDE SEQUENCE</scope>
    <source>
        <strain evidence="2">GH2-1</strain>
    </source>
</reference>
<name>A0AA41ZEI3_9GAMM</name>
<dbReference type="InterPro" id="IPR001387">
    <property type="entry name" value="Cro/C1-type_HTH"/>
</dbReference>
<feature type="domain" description="HTH cro/C1-type" evidence="1">
    <location>
        <begin position="8"/>
        <end position="63"/>
    </location>
</feature>
<evidence type="ECO:0000313" key="3">
    <source>
        <dbReference type="Proteomes" id="UP001165678"/>
    </source>
</evidence>
<evidence type="ECO:0000259" key="1">
    <source>
        <dbReference type="PROSITE" id="PS50943"/>
    </source>
</evidence>
<keyword evidence="3" id="KW-1185">Reference proteome</keyword>
<dbReference type="AlphaFoldDB" id="A0AA41ZEI3"/>
<protein>
    <submittedName>
        <fullName evidence="2">Helix-turn-helix domain-containing protein</fullName>
    </submittedName>
</protein>
<evidence type="ECO:0000313" key="2">
    <source>
        <dbReference type="EMBL" id="MCX2523030.1"/>
    </source>
</evidence>
<organism evidence="2 3">
    <name type="scientific">Larsenimonas rhizosphaerae</name>
    <dbReference type="NCBI Taxonomy" id="2944682"/>
    <lineage>
        <taxon>Bacteria</taxon>
        <taxon>Pseudomonadati</taxon>
        <taxon>Pseudomonadota</taxon>
        <taxon>Gammaproteobacteria</taxon>
        <taxon>Oceanospirillales</taxon>
        <taxon>Halomonadaceae</taxon>
        <taxon>Larsenimonas</taxon>
    </lineage>
</organism>
<comment type="caution">
    <text evidence="2">The sequence shown here is derived from an EMBL/GenBank/DDBJ whole genome shotgun (WGS) entry which is preliminary data.</text>
</comment>
<sequence length="207" mass="22728">MNKLGERIRSLREKAGLSKAALARRVGVSDVTISYWESGAIQRVGHSRLGPLSRALNCSVGYLLGDTKHGTQDSFDACNASQHGVCIFSLTREPACLNGGSQALGSIPASLLPEAWQEQDGYLLRPDDRSHFDFCHEGDWMFAAPALRFTTPGLYVMEEKGQLIIQRLVKEPSGCWAENSRGERKALAVSALPRARVLGVWQPITLY</sequence>
<dbReference type="InterPro" id="IPR010982">
    <property type="entry name" value="Lambda_DNA-bd_dom_sf"/>
</dbReference>